<comment type="caution">
    <text evidence="3">The sequence shown here is derived from an EMBL/GenBank/DDBJ whole genome shotgun (WGS) entry which is preliminary data.</text>
</comment>
<feature type="domain" description="Integrase catalytic" evidence="2">
    <location>
        <begin position="251"/>
        <end position="481"/>
    </location>
</feature>
<evidence type="ECO:0000313" key="4">
    <source>
        <dbReference type="Proteomes" id="UP000610124"/>
    </source>
</evidence>
<sequence>MLAVGGQVRFRGLRWQVVGLAGQRVHLVADEGEEVVLAGHLFADPTFSLIGPEAGGKAEAAPQWGLFETAPAPARERALAWRRHIREVETGHPDGADAGYVVHERYDPERYTLAEREQAKAEELTALGFGKVSRSTVQKMRLDYRKQGLWGLVDHRTTRAPSLAGRTDERVVAAVKEAIRRRRGRSKGTVKALLPAAARILAERHGDAVAMCSQATFYRLVAALTDPREDNHGRGDGVPGPGQGRAFTPTVALRPGEQVQVDTTRLDVLAVFDDATLGRPELTIAVDVATRAILATVLRPASTKAVDAALLLAEMAVPHPARPTWPDVLRFARSSIPHREELLTTDERLHGAAARPVVVPETIVVDRGKIYLSETFTAACQSLGVSVQPAPPRAPTAKGIVERTFGSINTLLWQHLPGYTGSNILERGHDVEQHACYSVAQLQDLLDEWLVHWHHRPHHGLRHPVLPKTRLTPMEMWGALTAVCGYVPVPLTGRDYLELLPVRWLTISDHGIRLEQRTYDHDLLGPHRGQPSPIAARGGRWEVHHNPHDLRQIWVRLPGWDDLVEIPWIHRDHVHQPFDDRTWDHLRTTALRRGDHHQYEADLAQALDDLQRRSSAGHATRTEQALLTRAMPARIPHPTRTGDDTAHPAQPGREDRAGPPRRQGAAGRTTHRPSAGGGAGACGAGTDGWEDIESLDALDTEPDTGQWPDDEDDGDSDSWTDEWGGEQPGSPSPAPLYTGLGLWNAHQEAERW</sequence>
<dbReference type="PROSITE" id="PS50994">
    <property type="entry name" value="INTEGRASE"/>
    <property type="match status" value="1"/>
</dbReference>
<dbReference type="InterPro" id="IPR012337">
    <property type="entry name" value="RNaseH-like_sf"/>
</dbReference>
<feature type="compositionally biased region" description="Gly residues" evidence="1">
    <location>
        <begin position="675"/>
        <end position="686"/>
    </location>
</feature>
<proteinExistence type="predicted"/>
<dbReference type="GO" id="GO:0003676">
    <property type="term" value="F:nucleic acid binding"/>
    <property type="evidence" value="ECO:0007669"/>
    <property type="project" value="InterPro"/>
</dbReference>
<dbReference type="EMBL" id="BMUB01000050">
    <property type="protein sequence ID" value="GGV08111.1"/>
    <property type="molecule type" value="Genomic_DNA"/>
</dbReference>
<dbReference type="AlphaFoldDB" id="A0A8H9I0T0"/>
<dbReference type="SUPFAM" id="SSF53098">
    <property type="entry name" value="Ribonuclease H-like"/>
    <property type="match status" value="1"/>
</dbReference>
<protein>
    <submittedName>
        <fullName evidence="3">Transposase</fullName>
    </submittedName>
</protein>
<organism evidence="3 4">
    <name type="scientific">Kitasatospora aureofaciens</name>
    <name type="common">Streptomyces aureofaciens</name>
    <dbReference type="NCBI Taxonomy" id="1894"/>
    <lineage>
        <taxon>Bacteria</taxon>
        <taxon>Bacillati</taxon>
        <taxon>Actinomycetota</taxon>
        <taxon>Actinomycetes</taxon>
        <taxon>Kitasatosporales</taxon>
        <taxon>Streptomycetaceae</taxon>
        <taxon>Kitasatospora</taxon>
    </lineage>
</organism>
<dbReference type="InterPro" id="IPR001584">
    <property type="entry name" value="Integrase_cat-core"/>
</dbReference>
<gene>
    <name evidence="3" type="ORF">GCM10010502_73930</name>
</gene>
<dbReference type="InterPro" id="IPR036397">
    <property type="entry name" value="RNaseH_sf"/>
</dbReference>
<feature type="region of interest" description="Disordered" evidence="1">
    <location>
        <begin position="613"/>
        <end position="752"/>
    </location>
</feature>
<accession>A0A8H9I0T0</accession>
<dbReference type="GO" id="GO:0015074">
    <property type="term" value="P:DNA integration"/>
    <property type="evidence" value="ECO:0007669"/>
    <property type="project" value="InterPro"/>
</dbReference>
<dbReference type="OrthoDB" id="52928at2"/>
<dbReference type="Proteomes" id="UP000610124">
    <property type="component" value="Unassembled WGS sequence"/>
</dbReference>
<evidence type="ECO:0000256" key="1">
    <source>
        <dbReference type="SAM" id="MobiDB-lite"/>
    </source>
</evidence>
<name>A0A8H9I0T0_KITAU</name>
<feature type="compositionally biased region" description="Basic and acidic residues" evidence="1">
    <location>
        <begin position="640"/>
        <end position="658"/>
    </location>
</feature>
<evidence type="ECO:0000313" key="3">
    <source>
        <dbReference type="EMBL" id="GGV08111.1"/>
    </source>
</evidence>
<evidence type="ECO:0000259" key="2">
    <source>
        <dbReference type="PROSITE" id="PS50994"/>
    </source>
</evidence>
<reference evidence="3" key="1">
    <citation type="journal article" date="2014" name="Int. J. Syst. Evol. Microbiol.">
        <title>Complete genome sequence of Corynebacterium casei LMG S-19264T (=DSM 44701T), isolated from a smear-ripened cheese.</title>
        <authorList>
            <consortium name="US DOE Joint Genome Institute (JGI-PGF)"/>
            <person name="Walter F."/>
            <person name="Albersmeier A."/>
            <person name="Kalinowski J."/>
            <person name="Ruckert C."/>
        </authorList>
    </citation>
    <scope>NUCLEOTIDE SEQUENCE</scope>
    <source>
        <strain evidence="3">JCM 4434</strain>
    </source>
</reference>
<reference evidence="3" key="2">
    <citation type="submission" date="2020-09" db="EMBL/GenBank/DDBJ databases">
        <authorList>
            <person name="Sun Q."/>
            <person name="Ohkuma M."/>
        </authorList>
    </citation>
    <scope>NUCLEOTIDE SEQUENCE</scope>
    <source>
        <strain evidence="3">JCM 4434</strain>
    </source>
</reference>
<dbReference type="Gene3D" id="3.30.420.10">
    <property type="entry name" value="Ribonuclease H-like superfamily/Ribonuclease H"/>
    <property type="match status" value="1"/>
</dbReference>
<feature type="compositionally biased region" description="Acidic residues" evidence="1">
    <location>
        <begin position="688"/>
        <end position="724"/>
    </location>
</feature>